<evidence type="ECO:0000313" key="8">
    <source>
        <dbReference type="EMBL" id="ODM93320.1"/>
    </source>
</evidence>
<evidence type="ECO:0000256" key="1">
    <source>
        <dbReference type="ARBA" id="ARBA00022723"/>
    </source>
</evidence>
<protein>
    <submittedName>
        <fullName evidence="8">Putative zinc finger protein</fullName>
    </submittedName>
</protein>
<gene>
    <name evidence="8" type="ORF">Ocin01_13358</name>
</gene>
<proteinExistence type="predicted"/>
<feature type="compositionally biased region" description="Polar residues" evidence="6">
    <location>
        <begin position="235"/>
        <end position="246"/>
    </location>
</feature>
<dbReference type="InterPro" id="IPR013087">
    <property type="entry name" value="Znf_C2H2_type"/>
</dbReference>
<feature type="domain" description="C2H2-type" evidence="7">
    <location>
        <begin position="318"/>
        <end position="346"/>
    </location>
</feature>
<dbReference type="GO" id="GO:0000977">
    <property type="term" value="F:RNA polymerase II transcription regulatory region sequence-specific DNA binding"/>
    <property type="evidence" value="ECO:0007669"/>
    <property type="project" value="TreeGrafter"/>
</dbReference>
<dbReference type="PANTHER" id="PTHR24409:SF295">
    <property type="entry name" value="AZ2-RELATED"/>
    <property type="match status" value="1"/>
</dbReference>
<feature type="region of interest" description="Disordered" evidence="6">
    <location>
        <begin position="234"/>
        <end position="258"/>
    </location>
</feature>
<dbReference type="Gene3D" id="3.30.160.60">
    <property type="entry name" value="Classic Zinc Finger"/>
    <property type="match status" value="3"/>
</dbReference>
<keyword evidence="1" id="KW-0479">Metal-binding</keyword>
<organism evidence="8 9">
    <name type="scientific">Orchesella cincta</name>
    <name type="common">Springtail</name>
    <name type="synonym">Podura cincta</name>
    <dbReference type="NCBI Taxonomy" id="48709"/>
    <lineage>
        <taxon>Eukaryota</taxon>
        <taxon>Metazoa</taxon>
        <taxon>Ecdysozoa</taxon>
        <taxon>Arthropoda</taxon>
        <taxon>Hexapoda</taxon>
        <taxon>Collembola</taxon>
        <taxon>Entomobryomorpha</taxon>
        <taxon>Entomobryoidea</taxon>
        <taxon>Orchesellidae</taxon>
        <taxon>Orchesellinae</taxon>
        <taxon>Orchesella</taxon>
    </lineage>
</organism>
<dbReference type="Pfam" id="PF00096">
    <property type="entry name" value="zf-C2H2"/>
    <property type="match status" value="1"/>
</dbReference>
<dbReference type="STRING" id="48709.A0A1D2MK24"/>
<name>A0A1D2MK24_ORCCI</name>
<reference evidence="8 9" key="1">
    <citation type="journal article" date="2016" name="Genome Biol. Evol.">
        <title>Gene Family Evolution Reflects Adaptation to Soil Environmental Stressors in the Genome of the Collembolan Orchesella cincta.</title>
        <authorList>
            <person name="Faddeeva-Vakhrusheva A."/>
            <person name="Derks M.F."/>
            <person name="Anvar S.Y."/>
            <person name="Agamennone V."/>
            <person name="Suring W."/>
            <person name="Smit S."/>
            <person name="van Straalen N.M."/>
            <person name="Roelofs D."/>
        </authorList>
    </citation>
    <scope>NUCLEOTIDE SEQUENCE [LARGE SCALE GENOMIC DNA]</scope>
    <source>
        <tissue evidence="8">Mixed pool</tissue>
    </source>
</reference>
<evidence type="ECO:0000256" key="4">
    <source>
        <dbReference type="ARBA" id="ARBA00022833"/>
    </source>
</evidence>
<dbReference type="SUPFAM" id="SSF57667">
    <property type="entry name" value="beta-beta-alpha zinc fingers"/>
    <property type="match status" value="1"/>
</dbReference>
<dbReference type="EMBL" id="LJIJ01001022">
    <property type="protein sequence ID" value="ODM93320.1"/>
    <property type="molecule type" value="Genomic_DNA"/>
</dbReference>
<dbReference type="GO" id="GO:0005634">
    <property type="term" value="C:nucleus"/>
    <property type="evidence" value="ECO:0007669"/>
    <property type="project" value="TreeGrafter"/>
</dbReference>
<evidence type="ECO:0000259" key="7">
    <source>
        <dbReference type="PROSITE" id="PS50157"/>
    </source>
</evidence>
<comment type="caution">
    <text evidence="8">The sequence shown here is derived from an EMBL/GenBank/DDBJ whole genome shotgun (WGS) entry which is preliminary data.</text>
</comment>
<dbReference type="GO" id="GO:0008270">
    <property type="term" value="F:zinc ion binding"/>
    <property type="evidence" value="ECO:0007669"/>
    <property type="project" value="UniProtKB-KW"/>
</dbReference>
<dbReference type="PANTHER" id="PTHR24409">
    <property type="entry name" value="ZINC FINGER PROTEIN 142"/>
    <property type="match status" value="1"/>
</dbReference>
<evidence type="ECO:0000313" key="9">
    <source>
        <dbReference type="Proteomes" id="UP000094527"/>
    </source>
</evidence>
<sequence length="410" mass="46755">MGFESAQDETSETNATSLFTKFSKFAENYLQISPLARTNIDEEVIDVFCEKCELSLINPICQVYLELLSAQLRLSWEMGQLGKLIKNSQGPTSDKLRVSNIKTLKERLGIGNVAQLEEFRRLVAQKCQLKRKEMLPDVIVSRCSDVKVCVKTELNYDDVDDDDDSGHLDFGTEIDTRTDADPLDLQGFTDTPESKATMIKIENGVEIKNEPVVHDPNSELSPERNIKVKEAVADLQQNPASKVSNSNRKRKPNLFDNRKSPKLNCLKCNVELSSSSEIPKHNLYHHELMKCSFCGKSFEGKKNLSYHYHRHHYKVGSFPCQDCSKVYTTSNKLRVHRNKYHKNVSRKKCPYCDLTCLTDSCLAEHVAAIHKPENHPCPHCPRTVFTTLKYLKKHLLKCPRIDQGRQGQKP</sequence>
<dbReference type="PROSITE" id="PS00028">
    <property type="entry name" value="ZINC_FINGER_C2H2_1"/>
    <property type="match status" value="2"/>
</dbReference>
<dbReference type="Proteomes" id="UP000094527">
    <property type="component" value="Unassembled WGS sequence"/>
</dbReference>
<keyword evidence="2" id="KW-0677">Repeat</keyword>
<keyword evidence="4" id="KW-0862">Zinc</keyword>
<dbReference type="OrthoDB" id="8117402at2759"/>
<keyword evidence="9" id="KW-1185">Reference proteome</keyword>
<dbReference type="AlphaFoldDB" id="A0A1D2MK24"/>
<evidence type="ECO:0000256" key="5">
    <source>
        <dbReference type="PROSITE-ProRule" id="PRU00042"/>
    </source>
</evidence>
<keyword evidence="3 5" id="KW-0863">Zinc-finger</keyword>
<dbReference type="OMA" id="PERNIKV"/>
<dbReference type="InterPro" id="IPR036236">
    <property type="entry name" value="Znf_C2H2_sf"/>
</dbReference>
<dbReference type="SMART" id="SM00355">
    <property type="entry name" value="ZnF_C2H2"/>
    <property type="match status" value="5"/>
</dbReference>
<evidence type="ECO:0000256" key="3">
    <source>
        <dbReference type="ARBA" id="ARBA00022771"/>
    </source>
</evidence>
<dbReference type="PROSITE" id="PS50157">
    <property type="entry name" value="ZINC_FINGER_C2H2_2"/>
    <property type="match status" value="2"/>
</dbReference>
<dbReference type="GO" id="GO:0000981">
    <property type="term" value="F:DNA-binding transcription factor activity, RNA polymerase II-specific"/>
    <property type="evidence" value="ECO:0007669"/>
    <property type="project" value="TreeGrafter"/>
</dbReference>
<feature type="domain" description="C2H2-type" evidence="7">
    <location>
        <begin position="289"/>
        <end position="311"/>
    </location>
</feature>
<evidence type="ECO:0000256" key="6">
    <source>
        <dbReference type="SAM" id="MobiDB-lite"/>
    </source>
</evidence>
<accession>A0A1D2MK24</accession>
<evidence type="ECO:0000256" key="2">
    <source>
        <dbReference type="ARBA" id="ARBA00022737"/>
    </source>
</evidence>